<dbReference type="PANTHER" id="PTHR44899:SF3">
    <property type="entry name" value="SERINE_THREONINE-PROTEIN KINASE NEK1"/>
    <property type="match status" value="1"/>
</dbReference>
<comment type="catalytic activity">
    <reaction evidence="8">
        <text>L-threonyl-[protein] + ATP = O-phospho-L-threonyl-[protein] + ADP + H(+)</text>
        <dbReference type="Rhea" id="RHEA:46608"/>
        <dbReference type="Rhea" id="RHEA-COMP:11060"/>
        <dbReference type="Rhea" id="RHEA-COMP:11605"/>
        <dbReference type="ChEBI" id="CHEBI:15378"/>
        <dbReference type="ChEBI" id="CHEBI:30013"/>
        <dbReference type="ChEBI" id="CHEBI:30616"/>
        <dbReference type="ChEBI" id="CHEBI:61977"/>
        <dbReference type="ChEBI" id="CHEBI:456216"/>
        <dbReference type="EC" id="2.7.11.1"/>
    </reaction>
</comment>
<dbReference type="InterPro" id="IPR008271">
    <property type="entry name" value="Ser/Thr_kinase_AS"/>
</dbReference>
<evidence type="ECO:0000256" key="6">
    <source>
        <dbReference type="ARBA" id="ARBA00022777"/>
    </source>
</evidence>
<evidence type="ECO:0000256" key="9">
    <source>
        <dbReference type="ARBA" id="ARBA00048679"/>
    </source>
</evidence>
<dbReference type="InterPro" id="IPR051131">
    <property type="entry name" value="NEK_Ser/Thr_kinase_NIMA"/>
</dbReference>
<keyword evidence="4" id="KW-0808">Transferase</keyword>
<accession>A0A8C7U7D4</accession>
<evidence type="ECO:0000256" key="7">
    <source>
        <dbReference type="ARBA" id="ARBA00022840"/>
    </source>
</evidence>
<dbReference type="AlphaFoldDB" id="A0A8C7U7D4"/>
<evidence type="ECO:0000256" key="10">
    <source>
        <dbReference type="SAM" id="MobiDB-lite"/>
    </source>
</evidence>
<comment type="catalytic activity">
    <reaction evidence="9">
        <text>L-seryl-[protein] + ATP = O-phospho-L-seryl-[protein] + ADP + H(+)</text>
        <dbReference type="Rhea" id="RHEA:17989"/>
        <dbReference type="Rhea" id="RHEA-COMP:9863"/>
        <dbReference type="Rhea" id="RHEA-COMP:11604"/>
        <dbReference type="ChEBI" id="CHEBI:15378"/>
        <dbReference type="ChEBI" id="CHEBI:29999"/>
        <dbReference type="ChEBI" id="CHEBI:30616"/>
        <dbReference type="ChEBI" id="CHEBI:83421"/>
        <dbReference type="ChEBI" id="CHEBI:456216"/>
        <dbReference type="EC" id="2.7.11.1"/>
    </reaction>
</comment>
<dbReference type="Gene3D" id="1.10.510.10">
    <property type="entry name" value="Transferase(Phosphotransferase) domain 1"/>
    <property type="match status" value="1"/>
</dbReference>
<name>A0A8C7U7D4_ONCMY</name>
<evidence type="ECO:0000256" key="4">
    <source>
        <dbReference type="ARBA" id="ARBA00022679"/>
    </source>
</evidence>
<dbReference type="Proteomes" id="UP000694395">
    <property type="component" value="Chromosome 31"/>
</dbReference>
<protein>
    <recommendedName>
        <fullName evidence="2">non-specific serine/threonine protein kinase</fullName>
        <ecNumber evidence="2">2.7.11.1</ecNumber>
    </recommendedName>
</protein>
<reference evidence="12" key="2">
    <citation type="submission" date="2025-08" db="UniProtKB">
        <authorList>
            <consortium name="Ensembl"/>
        </authorList>
    </citation>
    <scope>IDENTIFICATION</scope>
</reference>
<evidence type="ECO:0000256" key="1">
    <source>
        <dbReference type="ARBA" id="ARBA00010886"/>
    </source>
</evidence>
<dbReference type="CDD" id="cd08215">
    <property type="entry name" value="STKc_Nek"/>
    <property type="match status" value="1"/>
</dbReference>
<evidence type="ECO:0000259" key="11">
    <source>
        <dbReference type="PROSITE" id="PS50011"/>
    </source>
</evidence>
<comment type="similarity">
    <text evidence="1">Belongs to the protein kinase superfamily. NEK Ser/Thr protein kinase family. NIMA subfamily.</text>
</comment>
<dbReference type="GeneTree" id="ENSGT00940000165959"/>
<dbReference type="PROSITE" id="PS00108">
    <property type="entry name" value="PROTEIN_KINASE_ST"/>
    <property type="match status" value="1"/>
</dbReference>
<evidence type="ECO:0000256" key="8">
    <source>
        <dbReference type="ARBA" id="ARBA00047899"/>
    </source>
</evidence>
<evidence type="ECO:0000313" key="12">
    <source>
        <dbReference type="Ensembl" id="ENSOMYP00000095327.2"/>
    </source>
</evidence>
<feature type="region of interest" description="Disordered" evidence="10">
    <location>
        <begin position="514"/>
        <end position="538"/>
    </location>
</feature>
<evidence type="ECO:0000256" key="2">
    <source>
        <dbReference type="ARBA" id="ARBA00012513"/>
    </source>
</evidence>
<dbReference type="Ensembl" id="ENSOMYT00000103604.2">
    <property type="protein sequence ID" value="ENSOMYP00000095327.2"/>
    <property type="gene ID" value="ENSOMYG00000043463.2"/>
</dbReference>
<feature type="region of interest" description="Disordered" evidence="10">
    <location>
        <begin position="323"/>
        <end position="383"/>
    </location>
</feature>
<reference evidence="12" key="3">
    <citation type="submission" date="2025-09" db="UniProtKB">
        <authorList>
            <consortium name="Ensembl"/>
        </authorList>
    </citation>
    <scope>IDENTIFICATION</scope>
</reference>
<keyword evidence="6" id="KW-0418">Kinase</keyword>
<keyword evidence="5" id="KW-0547">Nucleotide-binding</keyword>
<dbReference type="SMART" id="SM00220">
    <property type="entry name" value="S_TKc"/>
    <property type="match status" value="1"/>
</dbReference>
<keyword evidence="3" id="KW-0723">Serine/threonine-protein kinase</keyword>
<organism evidence="12 13">
    <name type="scientific">Oncorhynchus mykiss</name>
    <name type="common">Rainbow trout</name>
    <name type="synonym">Salmo gairdneri</name>
    <dbReference type="NCBI Taxonomy" id="8022"/>
    <lineage>
        <taxon>Eukaryota</taxon>
        <taxon>Metazoa</taxon>
        <taxon>Chordata</taxon>
        <taxon>Craniata</taxon>
        <taxon>Vertebrata</taxon>
        <taxon>Euteleostomi</taxon>
        <taxon>Actinopterygii</taxon>
        <taxon>Neopterygii</taxon>
        <taxon>Teleostei</taxon>
        <taxon>Protacanthopterygii</taxon>
        <taxon>Salmoniformes</taxon>
        <taxon>Salmonidae</taxon>
        <taxon>Salmoninae</taxon>
        <taxon>Oncorhynchus</taxon>
    </lineage>
</organism>
<evidence type="ECO:0000256" key="5">
    <source>
        <dbReference type="ARBA" id="ARBA00022741"/>
    </source>
</evidence>
<dbReference type="EC" id="2.7.11.1" evidence="2"/>
<dbReference type="Pfam" id="PF00069">
    <property type="entry name" value="Pkinase"/>
    <property type="match status" value="1"/>
</dbReference>
<keyword evidence="13" id="KW-1185">Reference proteome</keyword>
<proteinExistence type="inferred from homology"/>
<dbReference type="PANTHER" id="PTHR44899">
    <property type="entry name" value="CAMK FAMILY PROTEIN KINASE"/>
    <property type="match status" value="1"/>
</dbReference>
<evidence type="ECO:0000313" key="13">
    <source>
        <dbReference type="Proteomes" id="UP000694395"/>
    </source>
</evidence>
<dbReference type="GO" id="GO:0004674">
    <property type="term" value="F:protein serine/threonine kinase activity"/>
    <property type="evidence" value="ECO:0007669"/>
    <property type="project" value="UniProtKB-KW"/>
</dbReference>
<evidence type="ECO:0000256" key="3">
    <source>
        <dbReference type="ARBA" id="ARBA00022527"/>
    </source>
</evidence>
<dbReference type="PROSITE" id="PS50011">
    <property type="entry name" value="PROTEIN_KINASE_DOM"/>
    <property type="match status" value="1"/>
</dbReference>
<dbReference type="InterPro" id="IPR000719">
    <property type="entry name" value="Prot_kinase_dom"/>
</dbReference>
<feature type="domain" description="Protein kinase" evidence="11">
    <location>
        <begin position="11"/>
        <end position="269"/>
    </location>
</feature>
<dbReference type="SUPFAM" id="SSF56112">
    <property type="entry name" value="Protein kinase-like (PK-like)"/>
    <property type="match status" value="1"/>
</dbReference>
<dbReference type="GO" id="GO:0005524">
    <property type="term" value="F:ATP binding"/>
    <property type="evidence" value="ECO:0007669"/>
    <property type="project" value="UniProtKB-KW"/>
</dbReference>
<reference evidence="12" key="1">
    <citation type="submission" date="2020-07" db="EMBL/GenBank/DDBJ databases">
        <title>A long reads based de novo assembly of the rainbow trout Arlee double haploid line genome.</title>
        <authorList>
            <person name="Gao G."/>
            <person name="Palti Y."/>
        </authorList>
    </citation>
    <scope>NUCLEOTIDE SEQUENCE [LARGE SCALE GENOMIC DNA]</scope>
</reference>
<keyword evidence="7" id="KW-0067">ATP-binding</keyword>
<dbReference type="InterPro" id="IPR011009">
    <property type="entry name" value="Kinase-like_dom_sf"/>
</dbReference>
<sequence>MNILQTIMELYKKILCLGRGGAAEVFLMKHAESKRLHAVKRIQADDSRKTKTKEAILQEAEIIRKLNHPHIVTCSEALFDSNDGYIYIVMDYCDGGTLDDKVKERKTGDYFPEWMIMEWFVQVTMAVSYIHSARILHRDIKTSNVLLTKRGVVKVGDFGISKIMTNTVDMARTCVGTPSYLSPELCQDVPYSSKSDVWALGCLLYEICSLRPPFAASNLLSLLSKIIRGEYSPVPQTYSDSITPLVKILLCPVPEDRPSAGAILDMIYVREHLREFVKHREIELAVYDNVDSRSIPLSSWVCECVRTSGSVSSPADKSLAVTAEWKEDSSSDSNSGPLPLTPSYTGEEEGDSTEPCPRDNEEVEGDVVSVGQSDYSEDFDDDNSLSSIEEHREDEATSITFNSVTEDVSMDANVTPEVEDPSEYPDDFEEEEDEDVMMVVHYAGAALELSAEGDGEEFQLRDAGGVAVTLKTLRDSYIMGKCVCVCVCACLPVCVVDCLSVSLQRASAPLSTSKSANTLRDGLSPEDQQPHLKHTLGT</sequence>